<proteinExistence type="inferred from homology"/>
<evidence type="ECO:0000313" key="3">
    <source>
        <dbReference type="Proteomes" id="UP000026941"/>
    </source>
</evidence>
<dbReference type="SUPFAM" id="SSF143744">
    <property type="entry name" value="GlcG-like"/>
    <property type="match status" value="1"/>
</dbReference>
<dbReference type="Proteomes" id="UP000026941">
    <property type="component" value="Unassembled WGS sequence"/>
</dbReference>
<dbReference type="RefSeq" id="WP_012651867.1">
    <property type="nucleotide sequence ID" value="NZ_BAYX01000001.1"/>
</dbReference>
<dbReference type="PANTHER" id="PTHR28255">
    <property type="match status" value="1"/>
</dbReference>
<comment type="caution">
    <text evidence="2">The sequence shown here is derived from an EMBL/GenBank/DDBJ whole genome shotgun (WGS) entry which is preliminary data.</text>
</comment>
<dbReference type="HAMAP" id="MF_00761">
    <property type="entry name" value="UPF0303"/>
    <property type="match status" value="1"/>
</dbReference>
<gene>
    <name evidence="2" type="ORF">RRH01S_01_02460</name>
</gene>
<comment type="similarity">
    <text evidence="1">Belongs to the UPF0303 family.</text>
</comment>
<organism evidence="2 3">
    <name type="scientific">Rhizobium rhizogenes NBRC 13257</name>
    <dbReference type="NCBI Taxonomy" id="1220581"/>
    <lineage>
        <taxon>Bacteria</taxon>
        <taxon>Pseudomonadati</taxon>
        <taxon>Pseudomonadota</taxon>
        <taxon>Alphaproteobacteria</taxon>
        <taxon>Hyphomicrobiales</taxon>
        <taxon>Rhizobiaceae</taxon>
        <taxon>Rhizobium/Agrobacterium group</taxon>
        <taxon>Rhizobium</taxon>
    </lineage>
</organism>
<sequence>MTIEQDLSRIALQEETLRFDAFDLSTAWVLGKLLHDLASERNLGVAIDITLHSMPVFYIALPGATPDNSNWVRRKRNMVLRYFRSSYASTLRLEKQGKTIEDNGLTGADYAASGGSFPIFVNGTGCIGAVTVSGLPQREDHNLVVEALALTLGHELHNLNLS</sequence>
<dbReference type="EMBL" id="BAYX01000001">
    <property type="protein sequence ID" value="GAJ90780.1"/>
    <property type="molecule type" value="Genomic_DNA"/>
</dbReference>
<protein>
    <recommendedName>
        <fullName evidence="1">UPF0303 protein RRH01S_01_02460</fullName>
    </recommendedName>
</protein>
<dbReference type="NCBIfam" id="NF002696">
    <property type="entry name" value="PRK02487.1-5"/>
    <property type="match status" value="1"/>
</dbReference>
<dbReference type="SMR" id="A0AA87PVH1"/>
<reference evidence="2 3" key="1">
    <citation type="submission" date="2014-05" db="EMBL/GenBank/DDBJ databases">
        <title>Whole genome shotgun sequence of Rhizobium rhizogenes NBRC 13257.</title>
        <authorList>
            <person name="Katano-Makiyama Y."/>
            <person name="Hosoyama A."/>
            <person name="Hashimoto M."/>
            <person name="Hosoyama Y."/>
            <person name="Noguchi M."/>
            <person name="Tsuchikane K."/>
            <person name="Kimura A."/>
            <person name="Ohji S."/>
            <person name="Ichikawa N."/>
            <person name="Yamazoe A."/>
            <person name="Fujita N."/>
        </authorList>
    </citation>
    <scope>NUCLEOTIDE SEQUENCE [LARGE SCALE GENOMIC DNA]</scope>
    <source>
        <strain evidence="2 3">NBRC 13257</strain>
    </source>
</reference>
<dbReference type="Pfam" id="PF03928">
    <property type="entry name" value="HbpS-like"/>
    <property type="match status" value="1"/>
</dbReference>
<dbReference type="Gene3D" id="3.30.450.150">
    <property type="entry name" value="Haem-degrading domain"/>
    <property type="match status" value="1"/>
</dbReference>
<dbReference type="AlphaFoldDB" id="A0AA87PVH1"/>
<dbReference type="InterPro" id="IPR010371">
    <property type="entry name" value="YBR137W-like"/>
</dbReference>
<evidence type="ECO:0000313" key="2">
    <source>
        <dbReference type="EMBL" id="GAJ90780.1"/>
    </source>
</evidence>
<dbReference type="PANTHER" id="PTHR28255:SF1">
    <property type="entry name" value="UPF0303 PROTEIN YBR137W"/>
    <property type="match status" value="1"/>
</dbReference>
<dbReference type="InterPro" id="IPR005624">
    <property type="entry name" value="PduO/GlcC-like"/>
</dbReference>
<accession>A0AA87PVH1</accession>
<evidence type="ECO:0000256" key="1">
    <source>
        <dbReference type="HAMAP-Rule" id="MF_00761"/>
    </source>
</evidence>
<name>A0AA87PVH1_RHIRH</name>
<dbReference type="InterPro" id="IPR038084">
    <property type="entry name" value="PduO/GlcC-like_sf"/>
</dbReference>
<dbReference type="GeneID" id="86848979"/>
<dbReference type="PIRSF" id="PIRSF008757">
    <property type="entry name" value="UCP008757"/>
    <property type="match status" value="1"/>
</dbReference>